<feature type="transmembrane region" description="Helical" evidence="1">
    <location>
        <begin position="12"/>
        <end position="32"/>
    </location>
</feature>
<dbReference type="Proteomes" id="UP000230750">
    <property type="component" value="Unassembled WGS sequence"/>
</dbReference>
<name>A0A2G8JUW4_STIJA</name>
<organism evidence="2 3">
    <name type="scientific">Stichopus japonicus</name>
    <name type="common">Sea cucumber</name>
    <dbReference type="NCBI Taxonomy" id="307972"/>
    <lineage>
        <taxon>Eukaryota</taxon>
        <taxon>Metazoa</taxon>
        <taxon>Echinodermata</taxon>
        <taxon>Eleutherozoa</taxon>
        <taxon>Echinozoa</taxon>
        <taxon>Holothuroidea</taxon>
        <taxon>Aspidochirotacea</taxon>
        <taxon>Aspidochirotida</taxon>
        <taxon>Stichopodidae</taxon>
        <taxon>Apostichopus</taxon>
    </lineage>
</organism>
<evidence type="ECO:0000313" key="2">
    <source>
        <dbReference type="EMBL" id="PIK39551.1"/>
    </source>
</evidence>
<evidence type="ECO:0000313" key="3">
    <source>
        <dbReference type="Proteomes" id="UP000230750"/>
    </source>
</evidence>
<accession>A0A2G8JUW4</accession>
<dbReference type="STRING" id="307972.A0A2G8JUW4"/>
<dbReference type="EMBL" id="MRZV01001227">
    <property type="protein sequence ID" value="PIK39551.1"/>
    <property type="molecule type" value="Genomic_DNA"/>
</dbReference>
<feature type="transmembrane region" description="Helical" evidence="1">
    <location>
        <begin position="243"/>
        <end position="265"/>
    </location>
</feature>
<keyword evidence="3" id="KW-1185">Reference proteome</keyword>
<gene>
    <name evidence="2" type="ORF">BSL78_23608</name>
</gene>
<protein>
    <submittedName>
        <fullName evidence="2">Uncharacterized protein</fullName>
    </submittedName>
</protein>
<feature type="transmembrane region" description="Helical" evidence="1">
    <location>
        <begin position="211"/>
        <end position="231"/>
    </location>
</feature>
<keyword evidence="1" id="KW-0472">Membrane</keyword>
<feature type="transmembrane region" description="Helical" evidence="1">
    <location>
        <begin position="38"/>
        <end position="60"/>
    </location>
</feature>
<sequence length="283" mass="32648">MTLYEGRKHNILAILFCFSIGGLANILDKYVTKLSPPVWSYAIWFVIGLWQTIWVIYVFTTMCRYTEMGPMYRNPPVISKLFMWSMLVALVINCVAFLFLINDWLLLFVIFMLGLWFTLSLALVYLHVRLDEYWVLLGLKYRNELTILVIGVHNGVSIATTWVALTCISTIASLGVSVAGLSPTLSECIVFTLFLILMTAYFILDLTIWDRYLRFTFTVYPIVSWILLTTVVERWEPWSGVNLYTTLGLIVSLAMFIVKIVMVIIRRDKSWGLFVDRNDVDIA</sequence>
<dbReference type="AlphaFoldDB" id="A0A2G8JUW4"/>
<feature type="transmembrane region" description="Helical" evidence="1">
    <location>
        <begin position="184"/>
        <end position="204"/>
    </location>
</feature>
<keyword evidence="1" id="KW-1133">Transmembrane helix</keyword>
<dbReference type="OrthoDB" id="5586934at2759"/>
<proteinExistence type="predicted"/>
<feature type="transmembrane region" description="Helical" evidence="1">
    <location>
        <begin position="107"/>
        <end position="126"/>
    </location>
</feature>
<dbReference type="PANTHER" id="PTHR33802">
    <property type="entry name" value="SI:CH211-161H7.5-RELATED"/>
    <property type="match status" value="1"/>
</dbReference>
<feature type="transmembrane region" description="Helical" evidence="1">
    <location>
        <begin position="147"/>
        <end position="172"/>
    </location>
</feature>
<reference evidence="2 3" key="1">
    <citation type="journal article" date="2017" name="PLoS Biol.">
        <title>The sea cucumber genome provides insights into morphological evolution and visceral regeneration.</title>
        <authorList>
            <person name="Zhang X."/>
            <person name="Sun L."/>
            <person name="Yuan J."/>
            <person name="Sun Y."/>
            <person name="Gao Y."/>
            <person name="Zhang L."/>
            <person name="Li S."/>
            <person name="Dai H."/>
            <person name="Hamel J.F."/>
            <person name="Liu C."/>
            <person name="Yu Y."/>
            <person name="Liu S."/>
            <person name="Lin W."/>
            <person name="Guo K."/>
            <person name="Jin S."/>
            <person name="Xu P."/>
            <person name="Storey K.B."/>
            <person name="Huan P."/>
            <person name="Zhang T."/>
            <person name="Zhou Y."/>
            <person name="Zhang J."/>
            <person name="Lin C."/>
            <person name="Li X."/>
            <person name="Xing L."/>
            <person name="Huo D."/>
            <person name="Sun M."/>
            <person name="Wang L."/>
            <person name="Mercier A."/>
            <person name="Li F."/>
            <person name="Yang H."/>
            <person name="Xiang J."/>
        </authorList>
    </citation>
    <scope>NUCLEOTIDE SEQUENCE [LARGE SCALE GENOMIC DNA]</scope>
    <source>
        <strain evidence="2">Shaxun</strain>
        <tissue evidence="2">Muscle</tissue>
    </source>
</reference>
<feature type="transmembrane region" description="Helical" evidence="1">
    <location>
        <begin position="81"/>
        <end position="101"/>
    </location>
</feature>
<dbReference type="PANTHER" id="PTHR33802:SF1">
    <property type="entry name" value="XK-RELATED PROTEIN"/>
    <property type="match status" value="1"/>
</dbReference>
<evidence type="ECO:0000256" key="1">
    <source>
        <dbReference type="SAM" id="Phobius"/>
    </source>
</evidence>
<keyword evidence="1" id="KW-0812">Transmembrane</keyword>
<comment type="caution">
    <text evidence="2">The sequence shown here is derived from an EMBL/GenBank/DDBJ whole genome shotgun (WGS) entry which is preliminary data.</text>
</comment>